<evidence type="ECO:0000313" key="2">
    <source>
        <dbReference type="EnsemblPlants" id="AET2Gv20625000.39"/>
    </source>
</evidence>
<dbReference type="Gramene" id="AET2Gv20625000.39">
    <property type="protein sequence ID" value="AET2Gv20625000.39"/>
    <property type="gene ID" value="AET2Gv20625000"/>
</dbReference>
<name>A0A453BTH3_AEGTS</name>
<protein>
    <submittedName>
        <fullName evidence="2">Uncharacterized protein</fullName>
    </submittedName>
</protein>
<dbReference type="Proteomes" id="UP000015105">
    <property type="component" value="Chromosome 2D"/>
</dbReference>
<reference evidence="2" key="5">
    <citation type="journal article" date="2021" name="G3 (Bethesda)">
        <title>Aegilops tauschii genome assembly Aet v5.0 features greater sequence contiguity and improved annotation.</title>
        <authorList>
            <person name="Wang L."/>
            <person name="Zhu T."/>
            <person name="Rodriguez J.C."/>
            <person name="Deal K.R."/>
            <person name="Dubcovsky J."/>
            <person name="McGuire P.E."/>
            <person name="Lux T."/>
            <person name="Spannagl M."/>
            <person name="Mayer K.F.X."/>
            <person name="Baldrich P."/>
            <person name="Meyers B.C."/>
            <person name="Huo N."/>
            <person name="Gu Y.Q."/>
            <person name="Zhou H."/>
            <person name="Devos K.M."/>
            <person name="Bennetzen J.L."/>
            <person name="Unver T."/>
            <person name="Budak H."/>
            <person name="Gulick P.J."/>
            <person name="Galiba G."/>
            <person name="Kalapos B."/>
            <person name="Nelson D.R."/>
            <person name="Li P."/>
            <person name="You F.M."/>
            <person name="Luo M.C."/>
            <person name="Dvorak J."/>
        </authorList>
    </citation>
    <scope>NUCLEOTIDE SEQUENCE [LARGE SCALE GENOMIC DNA]</scope>
    <source>
        <strain evidence="2">cv. AL8/78</strain>
    </source>
</reference>
<organism evidence="2 3">
    <name type="scientific">Aegilops tauschii subsp. strangulata</name>
    <name type="common">Goatgrass</name>
    <dbReference type="NCBI Taxonomy" id="200361"/>
    <lineage>
        <taxon>Eukaryota</taxon>
        <taxon>Viridiplantae</taxon>
        <taxon>Streptophyta</taxon>
        <taxon>Embryophyta</taxon>
        <taxon>Tracheophyta</taxon>
        <taxon>Spermatophyta</taxon>
        <taxon>Magnoliopsida</taxon>
        <taxon>Liliopsida</taxon>
        <taxon>Poales</taxon>
        <taxon>Poaceae</taxon>
        <taxon>BOP clade</taxon>
        <taxon>Pooideae</taxon>
        <taxon>Triticodae</taxon>
        <taxon>Triticeae</taxon>
        <taxon>Triticinae</taxon>
        <taxon>Aegilops</taxon>
    </lineage>
</organism>
<proteinExistence type="predicted"/>
<sequence length="58" mass="6204">MKMIGKAQGQPLVEEAEESPQSRRGCSAQLGFGWGLVPTPMMTLANSGTSLDFHNLTP</sequence>
<dbReference type="EnsemblPlants" id="AET2Gv20625000.39">
    <property type="protein sequence ID" value="AET2Gv20625000.39"/>
    <property type="gene ID" value="AET2Gv20625000"/>
</dbReference>
<dbReference type="AlphaFoldDB" id="A0A453BTH3"/>
<evidence type="ECO:0000313" key="3">
    <source>
        <dbReference type="Proteomes" id="UP000015105"/>
    </source>
</evidence>
<accession>A0A453BTH3</accession>
<reference evidence="2" key="4">
    <citation type="submission" date="2019-03" db="UniProtKB">
        <authorList>
            <consortium name="EnsemblPlants"/>
        </authorList>
    </citation>
    <scope>IDENTIFICATION</scope>
</reference>
<evidence type="ECO:0000256" key="1">
    <source>
        <dbReference type="SAM" id="MobiDB-lite"/>
    </source>
</evidence>
<feature type="region of interest" description="Disordered" evidence="1">
    <location>
        <begin position="1"/>
        <end position="25"/>
    </location>
</feature>
<reference evidence="3" key="2">
    <citation type="journal article" date="2017" name="Nat. Plants">
        <title>The Aegilops tauschii genome reveals multiple impacts of transposons.</title>
        <authorList>
            <person name="Zhao G."/>
            <person name="Zou C."/>
            <person name="Li K."/>
            <person name="Wang K."/>
            <person name="Li T."/>
            <person name="Gao L."/>
            <person name="Zhang X."/>
            <person name="Wang H."/>
            <person name="Yang Z."/>
            <person name="Liu X."/>
            <person name="Jiang W."/>
            <person name="Mao L."/>
            <person name="Kong X."/>
            <person name="Jiao Y."/>
            <person name="Jia J."/>
        </authorList>
    </citation>
    <scope>NUCLEOTIDE SEQUENCE [LARGE SCALE GENOMIC DNA]</scope>
    <source>
        <strain evidence="3">cv. AL8/78</strain>
    </source>
</reference>
<keyword evidence="3" id="KW-1185">Reference proteome</keyword>
<reference evidence="3" key="1">
    <citation type="journal article" date="2014" name="Science">
        <title>Ancient hybridizations among the ancestral genomes of bread wheat.</title>
        <authorList>
            <consortium name="International Wheat Genome Sequencing Consortium,"/>
            <person name="Marcussen T."/>
            <person name="Sandve S.R."/>
            <person name="Heier L."/>
            <person name="Spannagl M."/>
            <person name="Pfeifer M."/>
            <person name="Jakobsen K.S."/>
            <person name="Wulff B.B."/>
            <person name="Steuernagel B."/>
            <person name="Mayer K.F."/>
            <person name="Olsen O.A."/>
        </authorList>
    </citation>
    <scope>NUCLEOTIDE SEQUENCE [LARGE SCALE GENOMIC DNA]</scope>
    <source>
        <strain evidence="3">cv. AL8/78</strain>
    </source>
</reference>
<reference evidence="2" key="3">
    <citation type="journal article" date="2017" name="Nature">
        <title>Genome sequence of the progenitor of the wheat D genome Aegilops tauschii.</title>
        <authorList>
            <person name="Luo M.C."/>
            <person name="Gu Y.Q."/>
            <person name="Puiu D."/>
            <person name="Wang H."/>
            <person name="Twardziok S.O."/>
            <person name="Deal K.R."/>
            <person name="Huo N."/>
            <person name="Zhu T."/>
            <person name="Wang L."/>
            <person name="Wang Y."/>
            <person name="McGuire P.E."/>
            <person name="Liu S."/>
            <person name="Long H."/>
            <person name="Ramasamy R.K."/>
            <person name="Rodriguez J.C."/>
            <person name="Van S.L."/>
            <person name="Yuan L."/>
            <person name="Wang Z."/>
            <person name="Xia Z."/>
            <person name="Xiao L."/>
            <person name="Anderson O.D."/>
            <person name="Ouyang S."/>
            <person name="Liang Y."/>
            <person name="Zimin A.V."/>
            <person name="Pertea G."/>
            <person name="Qi P."/>
            <person name="Bennetzen J.L."/>
            <person name="Dai X."/>
            <person name="Dawson M.W."/>
            <person name="Muller H.G."/>
            <person name="Kugler K."/>
            <person name="Rivarola-Duarte L."/>
            <person name="Spannagl M."/>
            <person name="Mayer K.F.X."/>
            <person name="Lu F.H."/>
            <person name="Bevan M.W."/>
            <person name="Leroy P."/>
            <person name="Li P."/>
            <person name="You F.M."/>
            <person name="Sun Q."/>
            <person name="Liu Z."/>
            <person name="Lyons E."/>
            <person name="Wicker T."/>
            <person name="Salzberg S.L."/>
            <person name="Devos K.M."/>
            <person name="Dvorak J."/>
        </authorList>
    </citation>
    <scope>NUCLEOTIDE SEQUENCE [LARGE SCALE GENOMIC DNA]</scope>
    <source>
        <strain evidence="2">cv. AL8/78</strain>
    </source>
</reference>